<sequence length="339" mass="37992">MRSNALYFPYIALPQDSWTTKALLYWDKLSSIVPMDHLDHPEQMSAFMRTLLTEGLVEPVIPAQFIYQVERFDTSFIELIENRLRRTHRIGSGHDAPHRTTRIHVEKLGEIPRFLVESGLAKQIDWAWYDVEASIANQFMSYLAACLGAIPAVNATPVTDRAIFASNLRPRRLQPARQPLHQHKSREVILRHLLPTPVGPVEIDKLLSFKQRHGHLLPPLRASVEAHCTQVAMLQDENDRIEANEAFLLDSKQKIAEIEDAMRPTFGKVVFGSLAPLFGAGLAVQATDPGNKVGYAGAALSLSGAIYQAISSIRGSRRAVENRPLAYIAHARREFGPVR</sequence>
<accession>A0AAI9MKY2</accession>
<gene>
    <name evidence="1" type="ORF">PQQ21_000844</name>
</gene>
<proteinExistence type="predicted"/>
<reference evidence="1" key="1">
    <citation type="submission" date="2024-02" db="EMBL/GenBank/DDBJ databases">
        <authorList>
            <consortium name="Clinical and Environmental Microbiology Branch: Whole genome sequencing antimicrobial resistance pathogens in the healthcare setting"/>
        </authorList>
    </citation>
    <scope>NUCLEOTIDE SEQUENCE</scope>
    <source>
        <strain evidence="1">2023GN-00102</strain>
    </source>
</reference>
<dbReference type="AlphaFoldDB" id="A0AAI9MKY2"/>
<organism evidence="1">
    <name type="scientific">Citrobacter freundii</name>
    <dbReference type="NCBI Taxonomy" id="546"/>
    <lineage>
        <taxon>Bacteria</taxon>
        <taxon>Pseudomonadati</taxon>
        <taxon>Pseudomonadota</taxon>
        <taxon>Gammaproteobacteria</taxon>
        <taxon>Enterobacterales</taxon>
        <taxon>Enterobacteriaceae</taxon>
        <taxon>Citrobacter</taxon>
        <taxon>Citrobacter freundii complex</taxon>
    </lineage>
</organism>
<protein>
    <submittedName>
        <fullName evidence="1">Uncharacterized protein</fullName>
    </submittedName>
</protein>
<name>A0AAI9MKY2_CITFR</name>
<comment type="caution">
    <text evidence="1">The sequence shown here is derived from an EMBL/GenBank/DDBJ whole genome shotgun (WGS) entry which is preliminary data.</text>
</comment>
<evidence type="ECO:0000313" key="1">
    <source>
        <dbReference type="EMBL" id="EMN4143644.1"/>
    </source>
</evidence>
<dbReference type="EMBL" id="ABKLER030000003">
    <property type="protein sequence ID" value="EMN4143644.1"/>
    <property type="molecule type" value="Genomic_DNA"/>
</dbReference>